<dbReference type="AlphaFoldDB" id="A0A0D3EN89"/>
<feature type="compositionally biased region" description="Low complexity" evidence="1">
    <location>
        <begin position="56"/>
        <end position="65"/>
    </location>
</feature>
<dbReference type="Gramene" id="OBART01G13770.1">
    <property type="protein sequence ID" value="OBART01G13770.1"/>
    <property type="gene ID" value="OBART01G13770"/>
</dbReference>
<proteinExistence type="predicted"/>
<dbReference type="Proteomes" id="UP000026960">
    <property type="component" value="Chromosome 1"/>
</dbReference>
<feature type="region of interest" description="Disordered" evidence="1">
    <location>
        <begin position="43"/>
        <end position="86"/>
    </location>
</feature>
<dbReference type="HOGENOM" id="CLU_1770877_0_0_1"/>
<dbReference type="PaxDb" id="65489-OBART01G13770.1"/>
<evidence type="ECO:0000256" key="2">
    <source>
        <dbReference type="SAM" id="SignalP"/>
    </source>
</evidence>
<evidence type="ECO:0000256" key="1">
    <source>
        <dbReference type="SAM" id="MobiDB-lite"/>
    </source>
</evidence>
<reference evidence="3" key="1">
    <citation type="journal article" date="2009" name="Rice">
        <title>De Novo Next Generation Sequencing of Plant Genomes.</title>
        <authorList>
            <person name="Rounsley S."/>
            <person name="Marri P.R."/>
            <person name="Yu Y."/>
            <person name="He R."/>
            <person name="Sisneros N."/>
            <person name="Goicoechea J.L."/>
            <person name="Lee S.J."/>
            <person name="Angelova A."/>
            <person name="Kudrna D."/>
            <person name="Luo M."/>
            <person name="Affourtit J."/>
            <person name="Desany B."/>
            <person name="Knight J."/>
            <person name="Niazi F."/>
            <person name="Egholm M."/>
            <person name="Wing R.A."/>
        </authorList>
    </citation>
    <scope>NUCLEOTIDE SEQUENCE [LARGE SCALE GENOMIC DNA]</scope>
    <source>
        <strain evidence="3">cv. IRGC 105608</strain>
    </source>
</reference>
<sequence length="147" mass="16359">MLACLLFLLRKLGTIVWDDCLVLDQLLGLDGFQDSGHVKKLERYTPSTGTDAARGAPPEKATQTQPQPPTAPSAFPPSRPVHTKLQGARDKMVDEIVLCHGLQASPLRHRRPRRLQFFMHPCRCPSSSHLPYSSTNGFTHLLMEHPA</sequence>
<name>A0A0D3EN89_9ORYZ</name>
<keyword evidence="4" id="KW-1185">Reference proteome</keyword>
<feature type="compositionally biased region" description="Pro residues" evidence="1">
    <location>
        <begin position="66"/>
        <end position="79"/>
    </location>
</feature>
<keyword evidence="2" id="KW-0732">Signal</keyword>
<evidence type="ECO:0000313" key="3">
    <source>
        <dbReference type="EnsemblPlants" id="OBART01G13770.1"/>
    </source>
</evidence>
<evidence type="ECO:0000313" key="4">
    <source>
        <dbReference type="Proteomes" id="UP000026960"/>
    </source>
</evidence>
<feature type="signal peptide" evidence="2">
    <location>
        <begin position="1"/>
        <end position="17"/>
    </location>
</feature>
<organism evidence="3">
    <name type="scientific">Oryza barthii</name>
    <dbReference type="NCBI Taxonomy" id="65489"/>
    <lineage>
        <taxon>Eukaryota</taxon>
        <taxon>Viridiplantae</taxon>
        <taxon>Streptophyta</taxon>
        <taxon>Embryophyta</taxon>
        <taxon>Tracheophyta</taxon>
        <taxon>Spermatophyta</taxon>
        <taxon>Magnoliopsida</taxon>
        <taxon>Liliopsida</taxon>
        <taxon>Poales</taxon>
        <taxon>Poaceae</taxon>
        <taxon>BOP clade</taxon>
        <taxon>Oryzoideae</taxon>
        <taxon>Oryzeae</taxon>
        <taxon>Oryzinae</taxon>
        <taxon>Oryza</taxon>
    </lineage>
</organism>
<feature type="chain" id="PRO_5002261358" evidence="2">
    <location>
        <begin position="18"/>
        <end position="147"/>
    </location>
</feature>
<dbReference type="EnsemblPlants" id="OBART01G13770.1">
    <property type="protein sequence ID" value="OBART01G13770.1"/>
    <property type="gene ID" value="OBART01G13770"/>
</dbReference>
<protein>
    <submittedName>
        <fullName evidence="3">Uncharacterized protein</fullName>
    </submittedName>
</protein>
<accession>A0A0D3EN89</accession>
<reference evidence="3" key="2">
    <citation type="submission" date="2015-03" db="UniProtKB">
        <authorList>
            <consortium name="EnsemblPlants"/>
        </authorList>
    </citation>
    <scope>IDENTIFICATION</scope>
</reference>